<evidence type="ECO:0000313" key="2">
    <source>
        <dbReference type="EMBL" id="PNY69650.1"/>
    </source>
</evidence>
<dbReference type="EMBL" id="DABERK010000105">
    <property type="protein sequence ID" value="HAI5335476.1"/>
    <property type="molecule type" value="Genomic_DNA"/>
</dbReference>
<comment type="caution">
    <text evidence="2">The sequence shown here is derived from an EMBL/GenBank/DDBJ whole genome shotgun (WGS) entry which is preliminary data.</text>
</comment>
<dbReference type="Proteomes" id="UP000236598">
    <property type="component" value="Unassembled WGS sequence"/>
</dbReference>
<dbReference type="Pfam" id="PF05125">
    <property type="entry name" value="Phage_cap_P2"/>
    <property type="match status" value="1"/>
</dbReference>
<organism evidence="2 3">
    <name type="scientific">Escherichia coli</name>
    <dbReference type="NCBI Taxonomy" id="562"/>
    <lineage>
        <taxon>Bacteria</taxon>
        <taxon>Pseudomonadati</taxon>
        <taxon>Pseudomonadota</taxon>
        <taxon>Gammaproteobacteria</taxon>
        <taxon>Enterobacterales</taxon>
        <taxon>Enterobacteriaceae</taxon>
        <taxon>Escherichia</taxon>
    </lineage>
</organism>
<dbReference type="RefSeq" id="WP_077248672.1">
    <property type="nucleotide sequence ID" value="NZ_CABGZL010000001.1"/>
</dbReference>
<evidence type="ECO:0000313" key="3">
    <source>
        <dbReference type="Proteomes" id="UP000236598"/>
    </source>
</evidence>
<evidence type="ECO:0000313" key="1">
    <source>
        <dbReference type="EMBL" id="HAI5335476.1"/>
    </source>
</evidence>
<gene>
    <name evidence="2" type="ORF">C2M16_00885</name>
    <name evidence="1" type="ORF">HJQ60_005648</name>
</gene>
<reference evidence="1" key="1">
    <citation type="journal article" date="2018" name="Genome Biol.">
        <title>SKESA: strategic k-mer extension for scrupulous assemblies.</title>
        <authorList>
            <person name="Souvorov A."/>
            <person name="Agarwala R."/>
            <person name="Lipman D.J."/>
        </authorList>
    </citation>
    <scope>NUCLEOTIDE SEQUENCE [LARGE SCALE GENOMIC DNA]</scope>
    <source>
        <strain evidence="1">AMC_487</strain>
    </source>
</reference>
<reference evidence="1" key="3">
    <citation type="submission" date="2020-03" db="EMBL/GenBank/DDBJ databases">
        <authorList>
            <consortium name="NCBI Pathogen Detection Project"/>
        </authorList>
    </citation>
    <scope>NUCLEOTIDE SEQUENCE</scope>
    <source>
        <strain evidence="1">AMC_487</strain>
    </source>
</reference>
<accession>A0A2K3TZE3</accession>
<dbReference type="EMBL" id="PPHQ01000001">
    <property type="protein sequence ID" value="PNY69650.1"/>
    <property type="molecule type" value="Genomic_DNA"/>
</dbReference>
<sequence>MNLIMSDAARAELFAYQAQQAEMNNITISALSSRFSVQPAVQQRFENASKESHDFLQKANSIGVTEQKGEKVLLDTTGPVARTNSSYDGTNRRNPLNVVDMKARRYECEQVNYDTFISYPQLDMWAGHPDFQLRVSRQIARQVALDRIMTGFNGTHHAEVSDIKKHPRLEDVNKGWLQDIRDQAPQRVMKDVMLTARNMDNSVAYTGRYANPDALVQDARSSLLDEWHKDADDLVVIMGRNLFNSLRLPVLNSISMQNANAELLAGQLIVSTRTIGGLDVYLAPFFPAQSMLITSFSNLSVYWQKGSMRRLMKDEPEYNRIAIYQSVNDCYVVEDHGKCALIENISFATYDHDAPDWYREGIKALSAQAEDKDAGEEED</sequence>
<dbReference type="NCBIfam" id="TIGR01551">
    <property type="entry name" value="major_capsid_P2"/>
    <property type="match status" value="1"/>
</dbReference>
<dbReference type="AlphaFoldDB" id="A0A2K3TZE3"/>
<protein>
    <submittedName>
        <fullName evidence="2">Phage major capsid protein, P2 family</fullName>
    </submittedName>
</protein>
<dbReference type="InterPro" id="IPR006441">
    <property type="entry name" value="Phage_P2_GpN"/>
</dbReference>
<reference evidence="2 3" key="2">
    <citation type="submission" date="2018-01" db="EMBL/GenBank/DDBJ databases">
        <title>Draft Genomic Sequencing Of Potential Extraintestinal Pathogenic Escherichia coli B8S18 Isolated From Retail Chicken Skin.</title>
        <authorList>
            <person name="Xu A."/>
            <person name="Tilman S."/>
            <person name="Wisser-Parker K."/>
            <person name="Sheen S."/>
            <person name="Sommers C."/>
        </authorList>
    </citation>
    <scope>NUCLEOTIDE SEQUENCE [LARGE SCALE GENOMIC DNA]</scope>
    <source>
        <strain evidence="2 3">B8S18Com</strain>
    </source>
</reference>
<name>A0A2K3TZE3_ECOLX</name>
<dbReference type="Proteomes" id="UP000845800">
    <property type="component" value="Unassembled WGS sequence"/>
</dbReference>
<proteinExistence type="predicted"/>